<organism evidence="3 4">
    <name type="scientific">Gonium pectorale</name>
    <name type="common">Green alga</name>
    <dbReference type="NCBI Taxonomy" id="33097"/>
    <lineage>
        <taxon>Eukaryota</taxon>
        <taxon>Viridiplantae</taxon>
        <taxon>Chlorophyta</taxon>
        <taxon>core chlorophytes</taxon>
        <taxon>Chlorophyceae</taxon>
        <taxon>CS clade</taxon>
        <taxon>Chlamydomonadales</taxon>
        <taxon>Volvocaceae</taxon>
        <taxon>Gonium</taxon>
    </lineage>
</organism>
<feature type="region of interest" description="Disordered" evidence="1">
    <location>
        <begin position="86"/>
        <end position="117"/>
    </location>
</feature>
<dbReference type="PROSITE" id="PS00036">
    <property type="entry name" value="BZIP_BASIC"/>
    <property type="match status" value="1"/>
</dbReference>
<comment type="caution">
    <text evidence="3">The sequence shown here is derived from an EMBL/GenBank/DDBJ whole genome shotgun (WGS) entry which is preliminary data.</text>
</comment>
<dbReference type="Proteomes" id="UP000075714">
    <property type="component" value="Unassembled WGS sequence"/>
</dbReference>
<feature type="compositionally biased region" description="Acidic residues" evidence="1">
    <location>
        <begin position="283"/>
        <end position="293"/>
    </location>
</feature>
<evidence type="ECO:0000313" key="3">
    <source>
        <dbReference type="EMBL" id="KXZ43590.1"/>
    </source>
</evidence>
<sequence>MSSDLTASACAAALAGYQAPSRRRYHAVQVTKYAFGDPRTSDSSGVSNSHSTENSLVAPVPNTSTLCPPGDEHVESLLNSLMAIPPRRPAPPGPAGAQAMARKLQRGASGTGLVGNGGGSLHAHEGLLPEAVGRVAALAAPGSLEAAAAMASVGQAHELVQGGSQGPPGTTAGMASIGGIPHYRANHAAILKTAPAILTTRPPFHPASHGLSSFSGGNSPVTVAEHYRAQLGASADLPTAAAAAAAAQAGTHTTSLSGSEDEGKDEPATYVEQGRTAMKQDYLDEDATTDSEEEAQRRRARKRAASQRGRVSKAAAANERKEMCRERNRTAQRRFRERQRELIRVLQDKVDEQEALIRSLRKRLAIYEPPVE</sequence>
<dbReference type="GO" id="GO:0003700">
    <property type="term" value="F:DNA-binding transcription factor activity"/>
    <property type="evidence" value="ECO:0007669"/>
    <property type="project" value="InterPro"/>
</dbReference>
<dbReference type="InterPro" id="IPR046347">
    <property type="entry name" value="bZIP_sf"/>
</dbReference>
<name>A0A150G2Q2_GONPE</name>
<gene>
    <name evidence="3" type="ORF">GPECTOR_86g383</name>
</gene>
<dbReference type="STRING" id="33097.A0A150G2Q2"/>
<evidence type="ECO:0000259" key="2">
    <source>
        <dbReference type="PROSITE" id="PS00036"/>
    </source>
</evidence>
<dbReference type="SUPFAM" id="SSF57959">
    <property type="entry name" value="Leucine zipper domain"/>
    <property type="match status" value="1"/>
</dbReference>
<feature type="compositionally biased region" description="Basic and acidic residues" evidence="1">
    <location>
        <begin position="318"/>
        <end position="329"/>
    </location>
</feature>
<reference evidence="4" key="1">
    <citation type="journal article" date="2016" name="Nat. Commun.">
        <title>The Gonium pectorale genome demonstrates co-option of cell cycle regulation during the evolution of multicellularity.</title>
        <authorList>
            <person name="Hanschen E.R."/>
            <person name="Marriage T.N."/>
            <person name="Ferris P.J."/>
            <person name="Hamaji T."/>
            <person name="Toyoda A."/>
            <person name="Fujiyama A."/>
            <person name="Neme R."/>
            <person name="Noguchi H."/>
            <person name="Minakuchi Y."/>
            <person name="Suzuki M."/>
            <person name="Kawai-Toyooka H."/>
            <person name="Smith D.R."/>
            <person name="Sparks H."/>
            <person name="Anderson J."/>
            <person name="Bakaric R."/>
            <person name="Luria V."/>
            <person name="Karger A."/>
            <person name="Kirschner M.W."/>
            <person name="Durand P.M."/>
            <person name="Michod R.E."/>
            <person name="Nozaki H."/>
            <person name="Olson B.J."/>
        </authorList>
    </citation>
    <scope>NUCLEOTIDE SEQUENCE [LARGE SCALE GENOMIC DNA]</scope>
    <source>
        <strain evidence="4">NIES-2863</strain>
    </source>
</reference>
<feature type="domain" description="BZIP" evidence="2">
    <location>
        <begin position="325"/>
        <end position="338"/>
    </location>
</feature>
<dbReference type="EMBL" id="LSYV01000087">
    <property type="protein sequence ID" value="KXZ43590.1"/>
    <property type="molecule type" value="Genomic_DNA"/>
</dbReference>
<proteinExistence type="predicted"/>
<dbReference type="InterPro" id="IPR004827">
    <property type="entry name" value="bZIP"/>
</dbReference>
<dbReference type="AlphaFoldDB" id="A0A150G2Q2"/>
<feature type="region of interest" description="Disordered" evidence="1">
    <location>
        <begin position="280"/>
        <end position="334"/>
    </location>
</feature>
<keyword evidence="4" id="KW-1185">Reference proteome</keyword>
<feature type="compositionally biased region" description="Polar residues" evidence="1">
    <location>
        <begin position="41"/>
        <end position="62"/>
    </location>
</feature>
<feature type="region of interest" description="Disordered" evidence="1">
    <location>
        <begin position="246"/>
        <end position="267"/>
    </location>
</feature>
<accession>A0A150G2Q2</accession>
<evidence type="ECO:0000256" key="1">
    <source>
        <dbReference type="SAM" id="MobiDB-lite"/>
    </source>
</evidence>
<feature type="region of interest" description="Disordered" evidence="1">
    <location>
        <begin position="36"/>
        <end position="62"/>
    </location>
</feature>
<evidence type="ECO:0000313" key="4">
    <source>
        <dbReference type="Proteomes" id="UP000075714"/>
    </source>
</evidence>
<protein>
    <recommendedName>
        <fullName evidence="2">BZIP domain-containing protein</fullName>
    </recommendedName>
</protein>